<gene>
    <name evidence="1" type="ORF">BTMF_LOCUS1615</name>
</gene>
<sequence length="79" mass="9106">MFTFVWSHVSVNRANMRCQSVNVVQMTHHIVSAQTSLSTKHCRTFGAFKWAQIFVSGIVLSSRFSSLQRPTLFYYPNYA</sequence>
<name>A0A3P7SQY2_9BILA</name>
<dbReference type="EMBL" id="UZAG01001188">
    <property type="protein sequence ID" value="VDO10666.1"/>
    <property type="molecule type" value="Genomic_DNA"/>
</dbReference>
<evidence type="ECO:0000313" key="2">
    <source>
        <dbReference type="Proteomes" id="UP000280834"/>
    </source>
</evidence>
<evidence type="ECO:0000313" key="1">
    <source>
        <dbReference type="EMBL" id="VDO10666.1"/>
    </source>
</evidence>
<keyword evidence="2" id="KW-1185">Reference proteome</keyword>
<protein>
    <submittedName>
        <fullName evidence="1">Uncharacterized protein</fullName>
    </submittedName>
</protein>
<reference evidence="1 2" key="1">
    <citation type="submission" date="2018-11" db="EMBL/GenBank/DDBJ databases">
        <authorList>
            <consortium name="Pathogen Informatics"/>
        </authorList>
    </citation>
    <scope>NUCLEOTIDE SEQUENCE [LARGE SCALE GENOMIC DNA]</scope>
</reference>
<dbReference type="Proteomes" id="UP000280834">
    <property type="component" value="Unassembled WGS sequence"/>
</dbReference>
<dbReference type="AlphaFoldDB" id="A0A3P7SQY2"/>
<organism evidence="1 2">
    <name type="scientific">Brugia timori</name>
    <dbReference type="NCBI Taxonomy" id="42155"/>
    <lineage>
        <taxon>Eukaryota</taxon>
        <taxon>Metazoa</taxon>
        <taxon>Ecdysozoa</taxon>
        <taxon>Nematoda</taxon>
        <taxon>Chromadorea</taxon>
        <taxon>Rhabditida</taxon>
        <taxon>Spirurina</taxon>
        <taxon>Spiruromorpha</taxon>
        <taxon>Filarioidea</taxon>
        <taxon>Onchocercidae</taxon>
        <taxon>Brugia</taxon>
    </lineage>
</organism>
<proteinExistence type="predicted"/>
<accession>A0A3P7SQY2</accession>